<dbReference type="Proteomes" id="UP000886653">
    <property type="component" value="Unassembled WGS sequence"/>
</dbReference>
<name>A0A9P6TBY2_9BASI</name>
<comment type="caution">
    <text evidence="1">The sequence shown here is derived from an EMBL/GenBank/DDBJ whole genome shotgun (WGS) entry which is preliminary data.</text>
</comment>
<sequence length="90" mass="9814">MPLSTENVTPRQVFPKSSSCSSWMTSLAARLAALKHSIVTSKIDSEKQSATKEESRAIREILIQVNLHVVGVALHTVNLGLATRMFGHTV</sequence>
<accession>A0A9P6TBY2</accession>
<evidence type="ECO:0000313" key="1">
    <source>
        <dbReference type="EMBL" id="KAG0146752.1"/>
    </source>
</evidence>
<gene>
    <name evidence="1" type="ORF">CROQUDRAFT_106903</name>
</gene>
<organism evidence="1 2">
    <name type="scientific">Cronartium quercuum f. sp. fusiforme G11</name>
    <dbReference type="NCBI Taxonomy" id="708437"/>
    <lineage>
        <taxon>Eukaryota</taxon>
        <taxon>Fungi</taxon>
        <taxon>Dikarya</taxon>
        <taxon>Basidiomycota</taxon>
        <taxon>Pucciniomycotina</taxon>
        <taxon>Pucciniomycetes</taxon>
        <taxon>Pucciniales</taxon>
        <taxon>Coleosporiaceae</taxon>
        <taxon>Cronartium</taxon>
    </lineage>
</organism>
<keyword evidence="2" id="KW-1185">Reference proteome</keyword>
<reference evidence="1" key="1">
    <citation type="submission" date="2013-11" db="EMBL/GenBank/DDBJ databases">
        <title>Genome sequence of the fusiform rust pathogen reveals effectors for host alternation and coevolution with pine.</title>
        <authorList>
            <consortium name="DOE Joint Genome Institute"/>
            <person name="Smith K."/>
            <person name="Pendleton A."/>
            <person name="Kubisiak T."/>
            <person name="Anderson C."/>
            <person name="Salamov A."/>
            <person name="Aerts A."/>
            <person name="Riley R."/>
            <person name="Clum A."/>
            <person name="Lindquist E."/>
            <person name="Ence D."/>
            <person name="Campbell M."/>
            <person name="Kronenberg Z."/>
            <person name="Feau N."/>
            <person name="Dhillon B."/>
            <person name="Hamelin R."/>
            <person name="Burleigh J."/>
            <person name="Smith J."/>
            <person name="Yandell M."/>
            <person name="Nelson C."/>
            <person name="Grigoriev I."/>
            <person name="Davis J."/>
        </authorList>
    </citation>
    <scope>NUCLEOTIDE SEQUENCE</scope>
    <source>
        <strain evidence="1">G11</strain>
    </source>
</reference>
<evidence type="ECO:0000313" key="2">
    <source>
        <dbReference type="Proteomes" id="UP000886653"/>
    </source>
</evidence>
<dbReference type="AlphaFoldDB" id="A0A9P6TBY2"/>
<dbReference type="EMBL" id="MU167256">
    <property type="protein sequence ID" value="KAG0146752.1"/>
    <property type="molecule type" value="Genomic_DNA"/>
</dbReference>
<proteinExistence type="predicted"/>
<protein>
    <submittedName>
        <fullName evidence="1">Uncharacterized protein</fullName>
    </submittedName>
</protein>